<organism evidence="1 2">
    <name type="scientific">Melastoma candidum</name>
    <dbReference type="NCBI Taxonomy" id="119954"/>
    <lineage>
        <taxon>Eukaryota</taxon>
        <taxon>Viridiplantae</taxon>
        <taxon>Streptophyta</taxon>
        <taxon>Embryophyta</taxon>
        <taxon>Tracheophyta</taxon>
        <taxon>Spermatophyta</taxon>
        <taxon>Magnoliopsida</taxon>
        <taxon>eudicotyledons</taxon>
        <taxon>Gunneridae</taxon>
        <taxon>Pentapetalae</taxon>
        <taxon>rosids</taxon>
        <taxon>malvids</taxon>
        <taxon>Myrtales</taxon>
        <taxon>Melastomataceae</taxon>
        <taxon>Melastomatoideae</taxon>
        <taxon>Melastomateae</taxon>
        <taxon>Melastoma</taxon>
    </lineage>
</organism>
<protein>
    <submittedName>
        <fullName evidence="1">Uncharacterized protein</fullName>
    </submittedName>
</protein>
<reference evidence="2" key="1">
    <citation type="journal article" date="2023" name="Front. Plant Sci.">
        <title>Chromosomal-level genome assembly of Melastoma candidum provides insights into trichome evolution.</title>
        <authorList>
            <person name="Zhong Y."/>
            <person name="Wu W."/>
            <person name="Sun C."/>
            <person name="Zou P."/>
            <person name="Liu Y."/>
            <person name="Dai S."/>
            <person name="Zhou R."/>
        </authorList>
    </citation>
    <scope>NUCLEOTIDE SEQUENCE [LARGE SCALE GENOMIC DNA]</scope>
</reference>
<name>A0ACB9N041_9MYRT</name>
<dbReference type="EMBL" id="CM042887">
    <property type="protein sequence ID" value="KAI4329862.1"/>
    <property type="molecule type" value="Genomic_DNA"/>
</dbReference>
<sequence>MYQLLVVLTEGLGSLTEGQGGDHLESSRGDISVEDVGVIEIVGTGSFHGRVDEEGEVTDDTSESKNGVAHENHARTTATTQELRQHARRVHSTTPPSHVDPSRKHAWQRPEHQREYADIVHALRSAIPEGAFFSASMARCTCQLMESNLPPHVTLKHFPAHCLVVFAICPFGLRFSFLFVLSRGCAIIRASLSKNHMQILLRLFRVSSVQDRVDPWTSPSGREEVRPEDIVAVDRFGRSSRGTRPEWGRKSHRPFIFICRRDVARACFHSTIHLTRPGRQDWVRTTAKMKEDFTTGLAIVQKSDPVIHGSNNKVLPINNTSLTSGNKDQCGPVPDMKEKLKVDKVRTMSRMKELLRWAAASKAEKGKKFISRKVLNFRNRGALKAVPDDDQLSNDSPKISFRWDLDSCSTVSSFYSTASLTSSRIDLVANLAPSDPSNPEIGKHCHDNPRKGNWITTDTEFVVLEL</sequence>
<accession>A0ACB9N041</accession>
<evidence type="ECO:0000313" key="2">
    <source>
        <dbReference type="Proteomes" id="UP001057402"/>
    </source>
</evidence>
<keyword evidence="2" id="KW-1185">Reference proteome</keyword>
<dbReference type="Proteomes" id="UP001057402">
    <property type="component" value="Chromosome 8"/>
</dbReference>
<comment type="caution">
    <text evidence="1">The sequence shown here is derived from an EMBL/GenBank/DDBJ whole genome shotgun (WGS) entry which is preliminary data.</text>
</comment>
<evidence type="ECO:0000313" key="1">
    <source>
        <dbReference type="EMBL" id="KAI4329862.1"/>
    </source>
</evidence>
<proteinExistence type="predicted"/>
<gene>
    <name evidence="1" type="ORF">MLD38_028199</name>
</gene>